<dbReference type="EMBL" id="FWXT01000001">
    <property type="protein sequence ID" value="SMC59236.1"/>
    <property type="molecule type" value="Genomic_DNA"/>
</dbReference>
<gene>
    <name evidence="1" type="ORF">SAMN04488524_1360</name>
</gene>
<organism evidence="1 2">
    <name type="scientific">Pedobacter africanus</name>
    <dbReference type="NCBI Taxonomy" id="151894"/>
    <lineage>
        <taxon>Bacteria</taxon>
        <taxon>Pseudomonadati</taxon>
        <taxon>Bacteroidota</taxon>
        <taxon>Sphingobacteriia</taxon>
        <taxon>Sphingobacteriales</taxon>
        <taxon>Sphingobacteriaceae</taxon>
        <taxon>Pedobacter</taxon>
    </lineage>
</organism>
<dbReference type="AlphaFoldDB" id="A0A1W2AEY9"/>
<dbReference type="Proteomes" id="UP000192756">
    <property type="component" value="Unassembled WGS sequence"/>
</dbReference>
<keyword evidence="2" id="KW-1185">Reference proteome</keyword>
<dbReference type="RefSeq" id="WP_159451657.1">
    <property type="nucleotide sequence ID" value="NZ_FWXT01000001.1"/>
</dbReference>
<evidence type="ECO:0000313" key="2">
    <source>
        <dbReference type="Proteomes" id="UP000192756"/>
    </source>
</evidence>
<evidence type="ECO:0000313" key="1">
    <source>
        <dbReference type="EMBL" id="SMC59236.1"/>
    </source>
</evidence>
<name>A0A1W2AEY9_9SPHI</name>
<proteinExistence type="predicted"/>
<accession>A0A1W2AEY9</accession>
<sequence>MKPMYFEIDEHLPVMVIPDADAHVDGHPVLTYSYTLYRARPELEEDEPLDMDA</sequence>
<reference evidence="2" key="1">
    <citation type="submission" date="2017-04" db="EMBL/GenBank/DDBJ databases">
        <authorList>
            <person name="Varghese N."/>
            <person name="Submissions S."/>
        </authorList>
    </citation>
    <scope>NUCLEOTIDE SEQUENCE [LARGE SCALE GENOMIC DNA]</scope>
    <source>
        <strain evidence="2">DSM 12126</strain>
    </source>
</reference>
<dbReference type="STRING" id="151894.SAMN04488524_1360"/>
<dbReference type="OrthoDB" id="799157at2"/>
<protein>
    <submittedName>
        <fullName evidence="1">Uncharacterized protein</fullName>
    </submittedName>
</protein>